<evidence type="ECO:0000256" key="1">
    <source>
        <dbReference type="SAM" id="MobiDB-lite"/>
    </source>
</evidence>
<proteinExistence type="predicted"/>
<dbReference type="HOGENOM" id="CLU_046434_1_1_1"/>
<feature type="compositionally biased region" description="Acidic residues" evidence="1">
    <location>
        <begin position="203"/>
        <end position="218"/>
    </location>
</feature>
<dbReference type="Proteomes" id="UP000054549">
    <property type="component" value="Unassembled WGS sequence"/>
</dbReference>
<accession>A0A0C2XLR3</accession>
<feature type="region of interest" description="Disordered" evidence="1">
    <location>
        <begin position="75"/>
        <end position="97"/>
    </location>
</feature>
<feature type="region of interest" description="Disordered" evidence="1">
    <location>
        <begin position="197"/>
        <end position="233"/>
    </location>
</feature>
<name>A0A0C2XLR3_AMAMK</name>
<protein>
    <submittedName>
        <fullName evidence="2">Uncharacterized protein</fullName>
    </submittedName>
</protein>
<dbReference type="InParanoid" id="A0A0C2XLR3"/>
<dbReference type="AlphaFoldDB" id="A0A0C2XLR3"/>
<dbReference type="OrthoDB" id="3265368at2759"/>
<evidence type="ECO:0000313" key="2">
    <source>
        <dbReference type="EMBL" id="KIL70013.1"/>
    </source>
</evidence>
<sequence>MARSNSNCTKAKVKMSNSSTCSMATEGYVNEQMMNARRKLLEEGTYLGAGKTENHPRVKWARMGSADYVTFVNTDKPGASDSGEGGAHTSSLSSPTAPPPAVLTMVIQISEDDYWLTPCGMWKEPTDMANTLADVKLSCVGEVPKHDIFAPDFKNVVENLSTIRKAKFTKGYPKQVGILLPGEERIKFRHVLFQKKQKREAEKDEESETASSDSEEVPFEYTIPGWPSDYPEAEDELRGMVNTHRVNYVDAYDIQGKRIKPGDY</sequence>
<gene>
    <name evidence="2" type="ORF">M378DRAFT_597471</name>
</gene>
<reference evidence="2 3" key="1">
    <citation type="submission" date="2014-04" db="EMBL/GenBank/DDBJ databases">
        <title>Evolutionary Origins and Diversification of the Mycorrhizal Mutualists.</title>
        <authorList>
            <consortium name="DOE Joint Genome Institute"/>
            <consortium name="Mycorrhizal Genomics Consortium"/>
            <person name="Kohler A."/>
            <person name="Kuo A."/>
            <person name="Nagy L.G."/>
            <person name="Floudas D."/>
            <person name="Copeland A."/>
            <person name="Barry K.W."/>
            <person name="Cichocki N."/>
            <person name="Veneault-Fourrey C."/>
            <person name="LaButti K."/>
            <person name="Lindquist E.A."/>
            <person name="Lipzen A."/>
            <person name="Lundell T."/>
            <person name="Morin E."/>
            <person name="Murat C."/>
            <person name="Riley R."/>
            <person name="Ohm R."/>
            <person name="Sun H."/>
            <person name="Tunlid A."/>
            <person name="Henrissat B."/>
            <person name="Grigoriev I.V."/>
            <person name="Hibbett D.S."/>
            <person name="Martin F."/>
        </authorList>
    </citation>
    <scope>NUCLEOTIDE SEQUENCE [LARGE SCALE GENOMIC DNA]</scope>
    <source>
        <strain evidence="2 3">Koide BX008</strain>
    </source>
</reference>
<dbReference type="EMBL" id="KN818224">
    <property type="protein sequence ID" value="KIL70013.1"/>
    <property type="molecule type" value="Genomic_DNA"/>
</dbReference>
<evidence type="ECO:0000313" key="3">
    <source>
        <dbReference type="Proteomes" id="UP000054549"/>
    </source>
</evidence>
<keyword evidence="3" id="KW-1185">Reference proteome</keyword>
<organism evidence="2 3">
    <name type="scientific">Amanita muscaria (strain Koide BX008)</name>
    <dbReference type="NCBI Taxonomy" id="946122"/>
    <lineage>
        <taxon>Eukaryota</taxon>
        <taxon>Fungi</taxon>
        <taxon>Dikarya</taxon>
        <taxon>Basidiomycota</taxon>
        <taxon>Agaricomycotina</taxon>
        <taxon>Agaricomycetes</taxon>
        <taxon>Agaricomycetidae</taxon>
        <taxon>Agaricales</taxon>
        <taxon>Pluteineae</taxon>
        <taxon>Amanitaceae</taxon>
        <taxon>Amanita</taxon>
    </lineage>
</organism>